<dbReference type="eggNOG" id="COG3706">
    <property type="taxonomic scope" value="Bacteria"/>
</dbReference>
<dbReference type="InterPro" id="IPR011006">
    <property type="entry name" value="CheY-like_superfamily"/>
</dbReference>
<name>C6BSJ6_MARSD</name>
<dbReference type="EMBL" id="CP001649">
    <property type="protein sequence ID" value="ACS81452.1"/>
    <property type="molecule type" value="Genomic_DNA"/>
</dbReference>
<feature type="modified residue" description="4-aspartylphosphate" evidence="2">
    <location>
        <position position="59"/>
    </location>
</feature>
<dbReference type="Pfam" id="PF07228">
    <property type="entry name" value="SpoIIE"/>
    <property type="match status" value="1"/>
</dbReference>
<keyword evidence="5" id="KW-1185">Reference proteome</keyword>
<dbReference type="Pfam" id="PF00072">
    <property type="entry name" value="Response_reg"/>
    <property type="match status" value="1"/>
</dbReference>
<dbReference type="PANTHER" id="PTHR44591:SF3">
    <property type="entry name" value="RESPONSE REGULATORY DOMAIN-CONTAINING PROTEIN"/>
    <property type="match status" value="1"/>
</dbReference>
<dbReference type="InterPro" id="IPR036457">
    <property type="entry name" value="PPM-type-like_dom_sf"/>
</dbReference>
<dbReference type="InterPro" id="IPR050595">
    <property type="entry name" value="Bact_response_regulator"/>
</dbReference>
<dbReference type="SUPFAM" id="SSF52172">
    <property type="entry name" value="CheY-like"/>
    <property type="match status" value="1"/>
</dbReference>
<dbReference type="OrthoDB" id="20101at2"/>
<dbReference type="Gene3D" id="3.40.50.2300">
    <property type="match status" value="1"/>
</dbReference>
<evidence type="ECO:0000256" key="2">
    <source>
        <dbReference type="PROSITE-ProRule" id="PRU00169"/>
    </source>
</evidence>
<dbReference type="InterPro" id="IPR001932">
    <property type="entry name" value="PPM-type_phosphatase-like_dom"/>
</dbReference>
<evidence type="ECO:0000256" key="1">
    <source>
        <dbReference type="ARBA" id="ARBA00022553"/>
    </source>
</evidence>
<gene>
    <name evidence="4" type="ordered locus">Desal_3403</name>
</gene>
<keyword evidence="1 2" id="KW-0597">Phosphoprotein</keyword>
<evidence type="ECO:0000259" key="3">
    <source>
        <dbReference type="PROSITE" id="PS50110"/>
    </source>
</evidence>
<dbReference type="Proteomes" id="UP000002601">
    <property type="component" value="Chromosome"/>
</dbReference>
<evidence type="ECO:0000313" key="4">
    <source>
        <dbReference type="EMBL" id="ACS81452.1"/>
    </source>
</evidence>
<accession>C6BSJ6</accession>
<dbReference type="GO" id="GO:0000160">
    <property type="term" value="P:phosphorelay signal transduction system"/>
    <property type="evidence" value="ECO:0007669"/>
    <property type="project" value="InterPro"/>
</dbReference>
<organism evidence="4 5">
    <name type="scientific">Maridesulfovibrio salexigens (strain ATCC 14822 / DSM 2638 / NCIMB 8403 / VKM B-1763)</name>
    <name type="common">Desulfovibrio salexigens</name>
    <dbReference type="NCBI Taxonomy" id="526222"/>
    <lineage>
        <taxon>Bacteria</taxon>
        <taxon>Pseudomonadati</taxon>
        <taxon>Thermodesulfobacteriota</taxon>
        <taxon>Desulfovibrionia</taxon>
        <taxon>Desulfovibrionales</taxon>
        <taxon>Desulfovibrionaceae</taxon>
        <taxon>Maridesulfovibrio</taxon>
    </lineage>
</organism>
<sequence length="361" mass="39974">MPVCPHNIPTILIVDDEPFNLEFLELVLKQQGYNIITANSGRKGRMLAEQEQPDLILLDIMMPGENGFECATVLRLSPETSEIPILFLSALDDDANTSKGFDAGAVDFIAKPFAYKEVIQRIRLHLKLMSCDRQLKAERPAVSREKPLEADFPVKGSRAFYPDHPRSSGRFMHESVILTEKSESHLLLNCSEPCPEQLPATIKELLAENSGPLFRPSETLRNIGIGLKNNFSSNNEISAAYIHLDREDESLTVVNAGALPVILLRRDKPPQLIERQSGNLGSLGMGLPPCSTYDIKRGDRVFMFSREMLNSFAREGDAINELMEAFHLSSGVDIETACQAAGEMLLRNGEQPEGILVGIEG</sequence>
<dbReference type="InterPro" id="IPR001789">
    <property type="entry name" value="Sig_transdc_resp-reg_receiver"/>
</dbReference>
<dbReference type="PANTHER" id="PTHR44591">
    <property type="entry name" value="STRESS RESPONSE REGULATOR PROTEIN 1"/>
    <property type="match status" value="1"/>
</dbReference>
<proteinExistence type="predicted"/>
<dbReference type="STRING" id="526222.Desal_3403"/>
<evidence type="ECO:0000313" key="5">
    <source>
        <dbReference type="Proteomes" id="UP000002601"/>
    </source>
</evidence>
<dbReference type="HOGENOM" id="CLU_000445_43_7_7"/>
<dbReference type="SMART" id="SM00448">
    <property type="entry name" value="REC"/>
    <property type="match status" value="1"/>
</dbReference>
<reference evidence="4 5" key="1">
    <citation type="submission" date="2009-06" db="EMBL/GenBank/DDBJ databases">
        <title>Complete sequence of Desulfovibrio salexigens DSM 2638.</title>
        <authorList>
            <consortium name="US DOE Joint Genome Institute"/>
            <person name="Lucas S."/>
            <person name="Copeland A."/>
            <person name="Lapidus A."/>
            <person name="Glavina del Rio T."/>
            <person name="Tice H."/>
            <person name="Bruce D."/>
            <person name="Goodwin L."/>
            <person name="Pitluck S."/>
            <person name="Munk A.C."/>
            <person name="Brettin T."/>
            <person name="Detter J.C."/>
            <person name="Han C."/>
            <person name="Tapia R."/>
            <person name="Larimer F."/>
            <person name="Land M."/>
            <person name="Hauser L."/>
            <person name="Kyrpides N."/>
            <person name="Anderson I."/>
            <person name="Wall J.D."/>
            <person name="Arkin A.P."/>
            <person name="Dehal P."/>
            <person name="Chivian D."/>
            <person name="Giles B."/>
            <person name="Hazen T.C."/>
        </authorList>
    </citation>
    <scope>NUCLEOTIDE SEQUENCE [LARGE SCALE GENOMIC DNA]</scope>
    <source>
        <strain evidence="5">ATCC 14822 / DSM 2638 / NCIMB 8403 / VKM B-1763</strain>
    </source>
</reference>
<dbReference type="Gene3D" id="3.60.40.10">
    <property type="entry name" value="PPM-type phosphatase domain"/>
    <property type="match status" value="1"/>
</dbReference>
<dbReference type="RefSeq" id="WP_015853268.1">
    <property type="nucleotide sequence ID" value="NC_012881.1"/>
</dbReference>
<dbReference type="PROSITE" id="PS50110">
    <property type="entry name" value="RESPONSE_REGULATORY"/>
    <property type="match status" value="1"/>
</dbReference>
<protein>
    <submittedName>
        <fullName evidence="4">Response regulator receiver protein</fullName>
    </submittedName>
</protein>
<dbReference type="AlphaFoldDB" id="C6BSJ6"/>
<feature type="domain" description="Response regulatory" evidence="3">
    <location>
        <begin position="10"/>
        <end position="126"/>
    </location>
</feature>
<dbReference type="KEGG" id="dsa:Desal_3403"/>